<dbReference type="Proteomes" id="UP000178417">
    <property type="component" value="Unassembled WGS sequence"/>
</dbReference>
<evidence type="ECO:0000259" key="1">
    <source>
        <dbReference type="Pfam" id="PF01408"/>
    </source>
</evidence>
<dbReference type="SUPFAM" id="SSF51735">
    <property type="entry name" value="NAD(P)-binding Rossmann-fold domains"/>
    <property type="match status" value="1"/>
</dbReference>
<evidence type="ECO:0000313" key="3">
    <source>
        <dbReference type="EMBL" id="OGC22151.1"/>
    </source>
</evidence>
<proteinExistence type="predicted"/>
<dbReference type="InterPro" id="IPR055170">
    <property type="entry name" value="GFO_IDH_MocA-like_dom"/>
</dbReference>
<gene>
    <name evidence="3" type="ORF">A2310_04860</name>
</gene>
<sequence length="379" mass="43509">MDKGKLRLGLVGCGNSIKYMFGPYFRYVSNCDFYGAFDIEEEKAKEAQKLYGAKVIYKTYDELLKDTNIDAVMICTPTHLHKQQVVMAAKAKKHIFCEKPMTINIKDADEMIAACNAVDVKLMIGFNRRFNKGYIKVKKIIEKKELGDVFEIRARWDKAHAKPTGYREKVYAGGGFLQEDGSHPIDLLSWWLGDVEEVSANILLVASNMFENEDVAQIMLKHKTGQISSLNASRLTHLLGEEVYEIYGTRGTLIVKVLGHDSPWTQPPQMYIYRKGKFVEDITLYNSWSLDEELKENWQYSKELEHFCDCVLSNKEPAINGVKGRNVVEIVNAAYLSHFYGKKITLPISEFPDFEKIFKDLSKKSKLRIGWFDGWWAGY</sequence>
<accession>A0A1F4SNY9</accession>
<protein>
    <recommendedName>
        <fullName evidence="5">Oxidoreductase</fullName>
    </recommendedName>
</protein>
<evidence type="ECO:0000313" key="4">
    <source>
        <dbReference type="Proteomes" id="UP000178417"/>
    </source>
</evidence>
<dbReference type="GO" id="GO:0000166">
    <property type="term" value="F:nucleotide binding"/>
    <property type="evidence" value="ECO:0007669"/>
    <property type="project" value="InterPro"/>
</dbReference>
<feature type="domain" description="GFO/IDH/MocA-like oxidoreductase" evidence="2">
    <location>
        <begin position="134"/>
        <end position="253"/>
    </location>
</feature>
<dbReference type="EMBL" id="MEUB01000031">
    <property type="protein sequence ID" value="OGC22151.1"/>
    <property type="molecule type" value="Genomic_DNA"/>
</dbReference>
<dbReference type="Gene3D" id="3.40.50.720">
    <property type="entry name" value="NAD(P)-binding Rossmann-like Domain"/>
    <property type="match status" value="1"/>
</dbReference>
<dbReference type="InterPro" id="IPR000683">
    <property type="entry name" value="Gfo/Idh/MocA-like_OxRdtase_N"/>
</dbReference>
<feature type="domain" description="Gfo/Idh/MocA-like oxidoreductase N-terminal" evidence="1">
    <location>
        <begin position="7"/>
        <end position="126"/>
    </location>
</feature>
<evidence type="ECO:0000259" key="2">
    <source>
        <dbReference type="Pfam" id="PF22725"/>
    </source>
</evidence>
<dbReference type="PANTHER" id="PTHR43708:SF8">
    <property type="entry name" value="OXIDOREDUCTASE"/>
    <property type="match status" value="1"/>
</dbReference>
<dbReference type="Pfam" id="PF22725">
    <property type="entry name" value="GFO_IDH_MocA_C3"/>
    <property type="match status" value="1"/>
</dbReference>
<reference evidence="3 4" key="1">
    <citation type="journal article" date="2016" name="Nat. Commun.">
        <title>Thousands of microbial genomes shed light on interconnected biogeochemical processes in an aquifer system.</title>
        <authorList>
            <person name="Anantharaman K."/>
            <person name="Brown C.T."/>
            <person name="Hug L.A."/>
            <person name="Sharon I."/>
            <person name="Castelle C.J."/>
            <person name="Probst A.J."/>
            <person name="Thomas B.C."/>
            <person name="Singh A."/>
            <person name="Wilkins M.J."/>
            <person name="Karaoz U."/>
            <person name="Brodie E.L."/>
            <person name="Williams K.H."/>
            <person name="Hubbard S.S."/>
            <person name="Banfield J.F."/>
        </authorList>
    </citation>
    <scope>NUCLEOTIDE SEQUENCE [LARGE SCALE GENOMIC DNA]</scope>
</reference>
<dbReference type="AlphaFoldDB" id="A0A1F4SNY9"/>
<organism evidence="3 4">
    <name type="scientific">candidate division WOR-1 bacterium RIFOXYB2_FULL_37_13</name>
    <dbReference type="NCBI Taxonomy" id="1802579"/>
    <lineage>
        <taxon>Bacteria</taxon>
        <taxon>Bacillati</taxon>
        <taxon>Saganbacteria</taxon>
    </lineage>
</organism>
<comment type="caution">
    <text evidence="3">The sequence shown here is derived from an EMBL/GenBank/DDBJ whole genome shotgun (WGS) entry which is preliminary data.</text>
</comment>
<dbReference type="PANTHER" id="PTHR43708">
    <property type="entry name" value="CONSERVED EXPRESSED OXIDOREDUCTASE (EUROFUNG)"/>
    <property type="match status" value="1"/>
</dbReference>
<dbReference type="SUPFAM" id="SSF55347">
    <property type="entry name" value="Glyceraldehyde-3-phosphate dehydrogenase-like, C-terminal domain"/>
    <property type="match status" value="1"/>
</dbReference>
<dbReference type="InterPro" id="IPR051317">
    <property type="entry name" value="Gfo/Idh/MocA_oxidoreduct"/>
</dbReference>
<dbReference type="Pfam" id="PF01408">
    <property type="entry name" value="GFO_IDH_MocA"/>
    <property type="match status" value="1"/>
</dbReference>
<name>A0A1F4SNY9_UNCSA</name>
<dbReference type="Gene3D" id="3.30.360.10">
    <property type="entry name" value="Dihydrodipicolinate Reductase, domain 2"/>
    <property type="match status" value="1"/>
</dbReference>
<dbReference type="STRING" id="1802579.A2310_04860"/>
<dbReference type="InterPro" id="IPR036291">
    <property type="entry name" value="NAD(P)-bd_dom_sf"/>
</dbReference>
<evidence type="ECO:0008006" key="5">
    <source>
        <dbReference type="Google" id="ProtNLM"/>
    </source>
</evidence>